<feature type="compositionally biased region" description="Basic and acidic residues" evidence="2">
    <location>
        <begin position="25"/>
        <end position="43"/>
    </location>
</feature>
<dbReference type="OrthoDB" id="6780355at2759"/>
<feature type="coiled-coil region" evidence="1">
    <location>
        <begin position="150"/>
        <end position="177"/>
    </location>
</feature>
<dbReference type="PANTHER" id="PTHR46601">
    <property type="entry name" value="ULP_PROTEASE DOMAIN-CONTAINING PROTEIN"/>
    <property type="match status" value="1"/>
</dbReference>
<proteinExistence type="predicted"/>
<organism evidence="3 4">
    <name type="scientific">Psylliodes chrysocephalus</name>
    <dbReference type="NCBI Taxonomy" id="3402493"/>
    <lineage>
        <taxon>Eukaryota</taxon>
        <taxon>Metazoa</taxon>
        <taxon>Ecdysozoa</taxon>
        <taxon>Arthropoda</taxon>
        <taxon>Hexapoda</taxon>
        <taxon>Insecta</taxon>
        <taxon>Pterygota</taxon>
        <taxon>Neoptera</taxon>
        <taxon>Endopterygota</taxon>
        <taxon>Coleoptera</taxon>
        <taxon>Polyphaga</taxon>
        <taxon>Cucujiformia</taxon>
        <taxon>Chrysomeloidea</taxon>
        <taxon>Chrysomelidae</taxon>
        <taxon>Galerucinae</taxon>
        <taxon>Alticini</taxon>
        <taxon>Psylliodes</taxon>
    </lineage>
</organism>
<dbReference type="AlphaFoldDB" id="A0A9P0D8S8"/>
<evidence type="ECO:0000256" key="2">
    <source>
        <dbReference type="SAM" id="MobiDB-lite"/>
    </source>
</evidence>
<evidence type="ECO:0000256" key="1">
    <source>
        <dbReference type="SAM" id="Coils"/>
    </source>
</evidence>
<sequence>MGRATNATKEYKEKQKERMRKNREKIKNDPVKYEQQKQRERERYHRRKAASKIKIVSQMTEREKRLKRKQWKERSKRYYARKKVERQVAEVELQRMIEENTPPNTPPPIAINVDRRRRVEENNPPHTPPPIAANVDRRAESGRVKRRRHLKKLNDTISVLEEKLAKEKKRANKYIVKLHRIKKKTTQQIDNRTENSSPSKVVEEMTVGVNVTPEIKKSILFAETIKKQLKINYCKLKRHEERTIFKKQLLGTVVSKYKFKSALQKVTSMSSCKRKAIISKRKLAYDTLKKSIHAFFKRDDNTTLTPGIKDTITRHKTKMQKRYLNDTLLSLHKKFTNEQKCKISYQTFCKCRPFWAVQKDINKRDTCKCMLHENMHLIIYKLKINNLIQEKNAQEIIKNVCCKDTKEKCLSRQCEECINENVRVNNDYEKTDTLMYEQWKVIKETRVIKGCEKIIKRTVKIKIRATKAELVNALIASLPEFFCHERNLRHQSSIVRKIKSGLKINDVLIHMDFSENYQCKYAEEVQSAHFGSSKPQLSLHTVVVYRKGIGSDPVPTSFCTVSENLSHDAFAIMAHLEPIFSFVKYNYPEINNFHFVSDGPTTQYRNKTIFSLIQRYLSKMLEAEMIRWHYSEKGHGKGAPDGIGATIKRSADSLVAKGKDIPDFNTFVKLLSNVSPKITVIGLNITEETLNKIRNYIPQQLQTFPGTFKVHEVVYNLKESYMDMRELSCLECKSTCSHFLLGVVRDHERLHYEDVYSSNEDEELVDKELPETETILPQTINLRENDCFGFI</sequence>
<accession>A0A9P0D8S8</accession>
<dbReference type="PANTHER" id="PTHR46601:SF2">
    <property type="entry name" value="UBIQUITIN-LIKE PROTEASE FAMILY PROFILE DOMAIN-CONTAINING PROTEIN"/>
    <property type="match status" value="1"/>
</dbReference>
<gene>
    <name evidence="3" type="ORF">PSYICH_LOCUS12207</name>
</gene>
<evidence type="ECO:0000313" key="4">
    <source>
        <dbReference type="Proteomes" id="UP001153636"/>
    </source>
</evidence>
<feature type="region of interest" description="Disordered" evidence="2">
    <location>
        <begin position="1"/>
        <end position="51"/>
    </location>
</feature>
<dbReference type="EMBL" id="OV651818">
    <property type="protein sequence ID" value="CAH1112293.1"/>
    <property type="molecule type" value="Genomic_DNA"/>
</dbReference>
<reference evidence="3" key="1">
    <citation type="submission" date="2022-01" db="EMBL/GenBank/DDBJ databases">
        <authorList>
            <person name="King R."/>
        </authorList>
    </citation>
    <scope>NUCLEOTIDE SEQUENCE</scope>
</reference>
<keyword evidence="4" id="KW-1185">Reference proteome</keyword>
<name>A0A9P0D8S8_9CUCU</name>
<keyword evidence="1" id="KW-0175">Coiled coil</keyword>
<protein>
    <submittedName>
        <fullName evidence="3">Uncharacterized protein</fullName>
    </submittedName>
</protein>
<evidence type="ECO:0000313" key="3">
    <source>
        <dbReference type="EMBL" id="CAH1112293.1"/>
    </source>
</evidence>
<dbReference type="Proteomes" id="UP001153636">
    <property type="component" value="Chromosome 6"/>
</dbReference>